<reference evidence="10" key="1">
    <citation type="submission" date="2019-08" db="EMBL/GenBank/DDBJ databases">
        <title>Reference gene set and small RNA set construction with multiple tissues from Davidia involucrata Baill.</title>
        <authorList>
            <person name="Yang H."/>
            <person name="Zhou C."/>
            <person name="Li G."/>
            <person name="Wang J."/>
            <person name="Gao P."/>
            <person name="Wang M."/>
            <person name="Wang R."/>
            <person name="Zhao Y."/>
        </authorList>
    </citation>
    <scope>NUCLEOTIDE SEQUENCE</scope>
    <source>
        <tissue evidence="10">Mixed with DoveR01_LX</tissue>
    </source>
</reference>
<dbReference type="InterPro" id="IPR055414">
    <property type="entry name" value="LRR_R13L4/SHOC2-like"/>
</dbReference>
<dbReference type="AlphaFoldDB" id="A0A5B6ZQX1"/>
<comment type="subcellular location">
    <subcellularLocation>
        <location evidence="1">Membrane</location>
    </subcellularLocation>
</comment>
<evidence type="ECO:0000259" key="8">
    <source>
        <dbReference type="Pfam" id="PF08263"/>
    </source>
</evidence>
<evidence type="ECO:0000256" key="4">
    <source>
        <dbReference type="ARBA" id="ARBA00022737"/>
    </source>
</evidence>
<evidence type="ECO:0000256" key="5">
    <source>
        <dbReference type="ARBA" id="ARBA00023136"/>
    </source>
</evidence>
<dbReference type="Pfam" id="PF23598">
    <property type="entry name" value="LRR_14"/>
    <property type="match status" value="1"/>
</dbReference>
<dbReference type="Pfam" id="PF08263">
    <property type="entry name" value="LRRNT_2"/>
    <property type="match status" value="1"/>
</dbReference>
<gene>
    <name evidence="10" type="ORF">Din_016398</name>
</gene>
<feature type="domain" description="Leucine-rich repeat-containing N-terminal plant-type" evidence="8">
    <location>
        <begin position="47"/>
        <end position="85"/>
    </location>
</feature>
<dbReference type="FunFam" id="3.80.10.10:FF:000041">
    <property type="entry name" value="LRR receptor-like serine/threonine-protein kinase ERECTA"/>
    <property type="match status" value="1"/>
</dbReference>
<evidence type="ECO:0000256" key="7">
    <source>
        <dbReference type="SAM" id="Phobius"/>
    </source>
</evidence>
<evidence type="ECO:0000256" key="1">
    <source>
        <dbReference type="ARBA" id="ARBA00004370"/>
    </source>
</evidence>
<dbReference type="PANTHER" id="PTHR48060">
    <property type="entry name" value="DNA DAMAGE-REPAIR/TOLERATION PROTEIN DRT100"/>
    <property type="match status" value="1"/>
</dbReference>
<dbReference type="SUPFAM" id="SSF52058">
    <property type="entry name" value="L domain-like"/>
    <property type="match status" value="1"/>
</dbReference>
<protein>
    <submittedName>
        <fullName evidence="10">Uncharacterized protein</fullName>
    </submittedName>
</protein>
<feature type="domain" description="Disease resistance R13L4/SHOC-2-like LRR" evidence="9">
    <location>
        <begin position="95"/>
        <end position="216"/>
    </location>
</feature>
<keyword evidence="4" id="KW-0677">Repeat</keyword>
<organism evidence="10">
    <name type="scientific">Davidia involucrata</name>
    <name type="common">Dove tree</name>
    <dbReference type="NCBI Taxonomy" id="16924"/>
    <lineage>
        <taxon>Eukaryota</taxon>
        <taxon>Viridiplantae</taxon>
        <taxon>Streptophyta</taxon>
        <taxon>Embryophyta</taxon>
        <taxon>Tracheophyta</taxon>
        <taxon>Spermatophyta</taxon>
        <taxon>Magnoliopsida</taxon>
        <taxon>eudicotyledons</taxon>
        <taxon>Gunneridae</taxon>
        <taxon>Pentapetalae</taxon>
        <taxon>asterids</taxon>
        <taxon>Cornales</taxon>
        <taxon>Nyssaceae</taxon>
        <taxon>Davidia</taxon>
    </lineage>
</organism>
<dbReference type="InterPro" id="IPR032675">
    <property type="entry name" value="LRR_dom_sf"/>
</dbReference>
<dbReference type="FunFam" id="3.80.10.10:FF:000565">
    <property type="entry name" value="Leucine-rich repeat receptor-like kinase protein FLORAL ORGAN NUMBER1"/>
    <property type="match status" value="1"/>
</dbReference>
<name>A0A5B6ZQX1_DAVIN</name>
<evidence type="ECO:0000313" key="10">
    <source>
        <dbReference type="EMBL" id="MPA46957.1"/>
    </source>
</evidence>
<keyword evidence="2" id="KW-0433">Leucine-rich repeat</keyword>
<dbReference type="GO" id="GO:0016020">
    <property type="term" value="C:membrane"/>
    <property type="evidence" value="ECO:0007669"/>
    <property type="project" value="UniProtKB-SubCell"/>
</dbReference>
<keyword evidence="3" id="KW-0732">Signal</keyword>
<evidence type="ECO:0000256" key="2">
    <source>
        <dbReference type="ARBA" id="ARBA00022614"/>
    </source>
</evidence>
<keyword evidence="7" id="KW-0812">Transmembrane</keyword>
<dbReference type="EMBL" id="GHES01016398">
    <property type="protein sequence ID" value="MPA46957.1"/>
    <property type="molecule type" value="Transcribed_RNA"/>
</dbReference>
<feature type="transmembrane region" description="Helical" evidence="7">
    <location>
        <begin position="17"/>
        <end position="43"/>
    </location>
</feature>
<dbReference type="PANTHER" id="PTHR48060:SF21">
    <property type="entry name" value="L DOMAIN-LIKE PROTEIN"/>
    <property type="match status" value="1"/>
</dbReference>
<dbReference type="Gene3D" id="3.80.10.10">
    <property type="entry name" value="Ribonuclease Inhibitor"/>
    <property type="match status" value="2"/>
</dbReference>
<keyword evidence="7" id="KW-1133">Transmembrane helix</keyword>
<dbReference type="InterPro" id="IPR053211">
    <property type="entry name" value="DNA_repair-toleration"/>
</dbReference>
<evidence type="ECO:0000256" key="6">
    <source>
        <dbReference type="ARBA" id="ARBA00023180"/>
    </source>
</evidence>
<keyword evidence="6" id="KW-0325">Glycoprotein</keyword>
<keyword evidence="5 7" id="KW-0472">Membrane</keyword>
<evidence type="ECO:0000256" key="3">
    <source>
        <dbReference type="ARBA" id="ARBA00022729"/>
    </source>
</evidence>
<evidence type="ECO:0000259" key="9">
    <source>
        <dbReference type="Pfam" id="PF23598"/>
    </source>
</evidence>
<accession>A0A5B6ZQX1</accession>
<dbReference type="InterPro" id="IPR013210">
    <property type="entry name" value="LRR_N_plant-typ"/>
</dbReference>
<sequence length="235" mass="25532">MGLPGLGLNILWSLHNVYILVCCLGILNSGFPAAAVATSMAMLSGNETDRLSLLALKARIVEDPLQAMSSWNESIHFCQWQGVTCGRRHKRVTALDLQSQKLVGSISPHIGNLSFLLQIQLQNNSFTNEIPPEIGHLRRLQFLNLNNNLISGEIPANISACSNLILLNFSYNRLVGEVPVELGSLSKLRTISIHTNNLTGGISLFGNLSSLEILSVSDNNFGGNIPDSFGRLTNL</sequence>
<proteinExistence type="predicted"/>